<feature type="domain" description="UspA" evidence="2">
    <location>
        <begin position="1"/>
        <end position="142"/>
    </location>
</feature>
<dbReference type="EMBL" id="SRIB01000006">
    <property type="protein sequence ID" value="TFZ40253.1"/>
    <property type="molecule type" value="Genomic_DNA"/>
</dbReference>
<evidence type="ECO:0000313" key="3">
    <source>
        <dbReference type="EMBL" id="TFZ40253.1"/>
    </source>
</evidence>
<dbReference type="AlphaFoldDB" id="A0A4Z0D5V2"/>
<protein>
    <submittedName>
        <fullName evidence="3">Universal stress protein</fullName>
    </submittedName>
</protein>
<dbReference type="PRINTS" id="PR01438">
    <property type="entry name" value="UNVRSLSTRESS"/>
</dbReference>
<keyword evidence="4" id="KW-1185">Reference proteome</keyword>
<gene>
    <name evidence="3" type="ORF">E4100_05415</name>
</gene>
<evidence type="ECO:0000256" key="1">
    <source>
        <dbReference type="ARBA" id="ARBA00008791"/>
    </source>
</evidence>
<dbReference type="Pfam" id="PF00582">
    <property type="entry name" value="Usp"/>
    <property type="match status" value="1"/>
</dbReference>
<dbReference type="OrthoDB" id="9794782at2"/>
<sequence>MKKILVPIDGSENSKKALLKAKEFGINNKSDIIILCVVNSLKDNPYIIDQDFTTELSKRNIEIGKSILNEALELFKDYPYKVETRLRNAEDIAETIIDTAEDEEIDLIVMGRRGINVSSRSLLGSVSNKVLNYANKSVLVVK</sequence>
<accession>A0A4Z0D5V2</accession>
<comment type="similarity">
    <text evidence="1">Belongs to the universal stress protein A family.</text>
</comment>
<comment type="caution">
    <text evidence="3">The sequence shown here is derived from an EMBL/GenBank/DDBJ whole genome shotgun (WGS) entry which is preliminary data.</text>
</comment>
<dbReference type="Proteomes" id="UP000298381">
    <property type="component" value="Unassembled WGS sequence"/>
</dbReference>
<dbReference type="InterPro" id="IPR014729">
    <property type="entry name" value="Rossmann-like_a/b/a_fold"/>
</dbReference>
<dbReference type="InterPro" id="IPR006016">
    <property type="entry name" value="UspA"/>
</dbReference>
<dbReference type="InterPro" id="IPR006015">
    <property type="entry name" value="Universal_stress_UspA"/>
</dbReference>
<name>A0A4Z0D5V2_9FIRM</name>
<reference evidence="3 4" key="1">
    <citation type="submission" date="2019-03" db="EMBL/GenBank/DDBJ databases">
        <title>Draft genome sequence data and analysis of a Fermenting Bacterium, Soehngenia longevitae strain 1933PT, isolated from petroleum reservoir in Azerbaijan.</title>
        <authorList>
            <person name="Grouzdev D.S."/>
            <person name="Bidzhieva S.K."/>
            <person name="Sokolova D.S."/>
            <person name="Tourova T.P."/>
            <person name="Poltaraus A.B."/>
            <person name="Nazina T.N."/>
        </authorList>
    </citation>
    <scope>NUCLEOTIDE SEQUENCE [LARGE SCALE GENOMIC DNA]</scope>
    <source>
        <strain evidence="3 4">1933P</strain>
    </source>
</reference>
<dbReference type="RefSeq" id="WP_135271026.1">
    <property type="nucleotide sequence ID" value="NZ_SRIB01000006.1"/>
</dbReference>
<dbReference type="PANTHER" id="PTHR46268">
    <property type="entry name" value="STRESS RESPONSE PROTEIN NHAX"/>
    <property type="match status" value="1"/>
</dbReference>
<dbReference type="PANTHER" id="PTHR46268:SF6">
    <property type="entry name" value="UNIVERSAL STRESS PROTEIN UP12"/>
    <property type="match status" value="1"/>
</dbReference>
<dbReference type="CDD" id="cd00293">
    <property type="entry name" value="USP-like"/>
    <property type="match status" value="1"/>
</dbReference>
<evidence type="ECO:0000259" key="2">
    <source>
        <dbReference type="Pfam" id="PF00582"/>
    </source>
</evidence>
<dbReference type="SUPFAM" id="SSF52402">
    <property type="entry name" value="Adenine nucleotide alpha hydrolases-like"/>
    <property type="match status" value="1"/>
</dbReference>
<evidence type="ECO:0000313" key="4">
    <source>
        <dbReference type="Proteomes" id="UP000298381"/>
    </source>
</evidence>
<proteinExistence type="inferred from homology"/>
<dbReference type="Gene3D" id="3.40.50.620">
    <property type="entry name" value="HUPs"/>
    <property type="match status" value="1"/>
</dbReference>
<organism evidence="3 4">
    <name type="scientific">Soehngenia longivitae</name>
    <dbReference type="NCBI Taxonomy" id="2562294"/>
    <lineage>
        <taxon>Bacteria</taxon>
        <taxon>Bacillati</taxon>
        <taxon>Bacillota</taxon>
        <taxon>Tissierellia</taxon>
        <taxon>Tissierellales</taxon>
        <taxon>Tissierellaceae</taxon>
        <taxon>Soehngenia</taxon>
    </lineage>
</organism>